<dbReference type="PRINTS" id="PR00038">
    <property type="entry name" value="HTHLUXR"/>
</dbReference>
<dbReference type="PANTHER" id="PTHR44688:SF16">
    <property type="entry name" value="DNA-BINDING TRANSCRIPTIONAL ACTIVATOR DEVR_DOSR"/>
    <property type="match status" value="1"/>
</dbReference>
<dbReference type="InterPro" id="IPR005143">
    <property type="entry name" value="TF_LuxR_autoind-bd_dom"/>
</dbReference>
<keyword evidence="6" id="KW-1185">Reference proteome</keyword>
<dbReference type="RefSeq" id="WP_011704529.1">
    <property type="nucleotide sequence ID" value="NC_008570.1"/>
</dbReference>
<dbReference type="PROSITE" id="PS50043">
    <property type="entry name" value="HTH_LUXR_2"/>
    <property type="match status" value="1"/>
</dbReference>
<protein>
    <submittedName>
        <fullName evidence="5">Transcriptional activator protein AhyR</fullName>
    </submittedName>
</protein>
<reference evidence="5 6" key="1">
    <citation type="journal article" date="2006" name="J. Bacteriol.">
        <title>Genome sequence of Aeromonas hydrophila ATCC 7966T: jack of all trades.</title>
        <authorList>
            <person name="Seshadri R."/>
            <person name="Joseph S.W."/>
            <person name="Chopra A.K."/>
            <person name="Sha J."/>
            <person name="Shaw J."/>
            <person name="Graf J."/>
            <person name="Haft D."/>
            <person name="Wu M."/>
            <person name="Ren Q."/>
            <person name="Rosovitz M.J."/>
            <person name="Madupu R."/>
            <person name="Tallon L."/>
            <person name="Kim M."/>
            <person name="Jin S."/>
            <person name="Vuong H."/>
            <person name="Stine O.C."/>
            <person name="Ali A."/>
            <person name="Horneman A.J."/>
            <person name="Heidelberg J.F."/>
        </authorList>
    </citation>
    <scope>NUCLEOTIDE SEQUENCE [LARGE SCALE GENOMIC DNA]</scope>
    <source>
        <strain evidence="6">ATCC 7966 / DSM 30187 / BCRC 13018 / CCUG 14551 / JCM 1027 / KCTC 2358 / NCIMB 9240 / NCTC 8049</strain>
    </source>
</reference>
<evidence type="ECO:0000259" key="4">
    <source>
        <dbReference type="PROSITE" id="PS50043"/>
    </source>
</evidence>
<dbReference type="Gene3D" id="3.30.450.80">
    <property type="entry name" value="Transcription factor LuxR-like, autoinducer-binding domain"/>
    <property type="match status" value="1"/>
</dbReference>
<dbReference type="EMBL" id="CP000462">
    <property type="protein sequence ID" value="ABK37236.1"/>
    <property type="molecule type" value="Genomic_DNA"/>
</dbReference>
<dbReference type="Pfam" id="PF03472">
    <property type="entry name" value="Autoind_bind"/>
    <property type="match status" value="1"/>
</dbReference>
<dbReference type="SUPFAM" id="SSF46894">
    <property type="entry name" value="C-terminal effector domain of the bipartite response regulators"/>
    <property type="match status" value="1"/>
</dbReference>
<accession>A0KFR4</accession>
<keyword evidence="1" id="KW-0805">Transcription regulation</keyword>
<dbReference type="STRING" id="380703.AHA_0557"/>
<dbReference type="PATRIC" id="fig|380703.7.peg.551"/>
<evidence type="ECO:0000256" key="1">
    <source>
        <dbReference type="ARBA" id="ARBA00023015"/>
    </source>
</evidence>
<dbReference type="InterPro" id="IPR000792">
    <property type="entry name" value="Tscrpt_reg_LuxR_C"/>
</dbReference>
<dbReference type="SUPFAM" id="SSF75516">
    <property type="entry name" value="Pheromone-binding domain of LuxR-like quorum-sensing transcription factors"/>
    <property type="match status" value="1"/>
</dbReference>
<evidence type="ECO:0000313" key="6">
    <source>
        <dbReference type="Proteomes" id="UP000000756"/>
    </source>
</evidence>
<dbReference type="KEGG" id="aha:AHA_0557"/>
<dbReference type="Gene3D" id="1.10.10.10">
    <property type="entry name" value="Winged helix-like DNA-binding domain superfamily/Winged helix DNA-binding domain"/>
    <property type="match status" value="1"/>
</dbReference>
<dbReference type="Proteomes" id="UP000000756">
    <property type="component" value="Chromosome"/>
</dbReference>
<name>A0KFR4_AERHH</name>
<dbReference type="GO" id="GO:0006355">
    <property type="term" value="P:regulation of DNA-templated transcription"/>
    <property type="evidence" value="ECO:0007669"/>
    <property type="project" value="InterPro"/>
</dbReference>
<dbReference type="GeneID" id="4488533"/>
<dbReference type="CDD" id="cd06170">
    <property type="entry name" value="LuxR_C_like"/>
    <property type="match status" value="1"/>
</dbReference>
<keyword evidence="2" id="KW-0238">DNA-binding</keyword>
<dbReference type="SMR" id="A0KFR4"/>
<feature type="domain" description="HTH luxR-type" evidence="4">
    <location>
        <begin position="177"/>
        <end position="242"/>
    </location>
</feature>
<dbReference type="InterPro" id="IPR016032">
    <property type="entry name" value="Sig_transdc_resp-reg_C-effctor"/>
</dbReference>
<dbReference type="GO" id="GO:0003677">
    <property type="term" value="F:DNA binding"/>
    <property type="evidence" value="ECO:0007669"/>
    <property type="project" value="UniProtKB-KW"/>
</dbReference>
<dbReference type="InterPro" id="IPR036388">
    <property type="entry name" value="WH-like_DNA-bd_sf"/>
</dbReference>
<dbReference type="AlphaFoldDB" id="A0KFR4"/>
<gene>
    <name evidence="5" type="primary">ahyR</name>
    <name evidence="5" type="ordered locus">AHA_0557</name>
</gene>
<dbReference type="InterPro" id="IPR036693">
    <property type="entry name" value="TF_LuxR_autoind-bd_dom_sf"/>
</dbReference>
<keyword evidence="3" id="KW-0804">Transcription</keyword>
<dbReference type="eggNOG" id="COG2771">
    <property type="taxonomic scope" value="Bacteria"/>
</dbReference>
<organism evidence="5 6">
    <name type="scientific">Aeromonas hydrophila subsp. hydrophila (strain ATCC 7966 / DSM 30187 / BCRC 13018 / CCUG 14551 / JCM 1027 / KCTC 2358 / NCIMB 9240 / NCTC 8049)</name>
    <dbReference type="NCBI Taxonomy" id="380703"/>
    <lineage>
        <taxon>Bacteria</taxon>
        <taxon>Pseudomonadati</taxon>
        <taxon>Pseudomonadota</taxon>
        <taxon>Gammaproteobacteria</taxon>
        <taxon>Aeromonadales</taxon>
        <taxon>Aeromonadaceae</taxon>
        <taxon>Aeromonas</taxon>
    </lineage>
</organism>
<dbReference type="PANTHER" id="PTHR44688">
    <property type="entry name" value="DNA-BINDING TRANSCRIPTIONAL ACTIVATOR DEVR_DOSR"/>
    <property type="match status" value="1"/>
</dbReference>
<evidence type="ECO:0000256" key="2">
    <source>
        <dbReference type="ARBA" id="ARBA00023125"/>
    </source>
</evidence>
<evidence type="ECO:0000313" key="5">
    <source>
        <dbReference type="EMBL" id="ABK37236.1"/>
    </source>
</evidence>
<dbReference type="EnsemblBacteria" id="ABK37236">
    <property type="protein sequence ID" value="ABK37236"/>
    <property type="gene ID" value="AHA_0557"/>
</dbReference>
<proteinExistence type="predicted"/>
<dbReference type="HOGENOM" id="CLU_072786_7_0_6"/>
<dbReference type="OrthoDB" id="9774661at2"/>
<dbReference type="Pfam" id="PF00196">
    <property type="entry name" value="GerE"/>
    <property type="match status" value="1"/>
</dbReference>
<dbReference type="SMART" id="SM00421">
    <property type="entry name" value="HTH_LUXR"/>
    <property type="match status" value="1"/>
</dbReference>
<sequence>MKQDQLLEYLEHFTSVTDGDRLAELIGRFTLGMGYDYYRFALIIPMSMQRPKVVLFNQCPDSWVQAYTANHMLACDPIIQLARKQTLPIYWNRLDERARFLQEGSLDVMGLAAEFGLRNGISFPLHGAAGENGIILSFITAERASSDLLLESSPILSWMSNYIFEAAIRIVRVSLREDDPQEALTDRETECLFWASEGKTSGEIACILGITERTVNYHLNQVTRKTGSMNRYQAIAKGVSSGILLPNLEQVVVTNFPKLMQ</sequence>
<evidence type="ECO:0000256" key="3">
    <source>
        <dbReference type="ARBA" id="ARBA00023163"/>
    </source>
</evidence>